<dbReference type="PROSITE" id="PS50181">
    <property type="entry name" value="FBOX"/>
    <property type="match status" value="1"/>
</dbReference>
<dbReference type="InterPro" id="IPR001810">
    <property type="entry name" value="F-box_dom"/>
</dbReference>
<dbReference type="GO" id="GO:0006383">
    <property type="term" value="P:transcription by RNA polymerase III"/>
    <property type="evidence" value="ECO:0007669"/>
    <property type="project" value="InterPro"/>
</dbReference>
<sequence>MFLPQLPVELLDAICQQLQPVDLVALTGTNSSIHPIAQRLLYRHLSLSSNSENLRAVVSLAKKPELAQHVRTFSLRLDSSPVFSSFYRLLSVALSRMTELISLDLFVDSSTTWILSEMRYAYPRLLHFASSFPFDDHVIEFLSRTEALLELEVDGASTTLPTPTLPVASIPLLSQFVGSSHVATAIVPGRPVESIHLPFGDLTVEDVISLANSTAHVVIFGATTSSLPMPLLETLSQRMPHLVYLRLMTTCNFPEAPKASFYKQIATALTSLPDLNGFELAGMHWGPSQKATQDEGSVWQSQAVTKNELTATKDLTGEESLVLGHIKASRNEGMWTKHLKAKTNLHQTIIDRCLKTLTQKRLIKRVPSVQHPTRKIYMLENLEPSVVLTGGPWYTDNELDTEFIQHLSDACLKFIRDISFPKRRGEETEGPLFALSNSPEYPSAQQIRNSLRKARLTETDLSVEHVEMLLNVLVLDGEIERLPSFGASMWNSNLGGDDDGSERSSKKKRKRGDDDGTRRKRKKSSTDDEGDSNSDDTSRKKTKRKRAKDASDSDNDSDDVRSWKKKKKRSKGDSDDSSSNDDDNSSRKKSRKRKSRKSRDSSDSDSSSDDGRSRRSKSSKALKRSPSPIQTWDEYDTSGGQGFVYRAIKQERHGFGASEAPCSQCPSFEFCKDGGPVNARECVYYGDWLVGGTVAAMENDL</sequence>
<dbReference type="Gene3D" id="1.10.10.10">
    <property type="entry name" value="Winged helix-like DNA-binding domain superfamily/Winged helix DNA-binding domain"/>
    <property type="match status" value="1"/>
</dbReference>
<evidence type="ECO:0000256" key="2">
    <source>
        <dbReference type="ARBA" id="ARBA00011038"/>
    </source>
</evidence>
<proteinExistence type="inferred from homology"/>
<keyword evidence="4" id="KW-0804">Transcription</keyword>
<keyword evidence="5" id="KW-0539">Nucleus</keyword>
<dbReference type="InterPro" id="IPR007832">
    <property type="entry name" value="RNA_pol_Rpc34"/>
</dbReference>
<accession>A0A8H5MBW2</accession>
<evidence type="ECO:0000256" key="5">
    <source>
        <dbReference type="ARBA" id="ARBA00023242"/>
    </source>
</evidence>
<evidence type="ECO:0000313" key="9">
    <source>
        <dbReference type="Proteomes" id="UP000565441"/>
    </source>
</evidence>
<dbReference type="PANTHER" id="PTHR12780">
    <property type="entry name" value="RNA POLYMERASE III DNA DIRECTED , 39KD SUBUNIT-RELATED"/>
    <property type="match status" value="1"/>
</dbReference>
<evidence type="ECO:0000256" key="4">
    <source>
        <dbReference type="ARBA" id="ARBA00023163"/>
    </source>
</evidence>
<evidence type="ECO:0000256" key="6">
    <source>
        <dbReference type="SAM" id="MobiDB-lite"/>
    </source>
</evidence>
<keyword evidence="3" id="KW-0240">DNA-directed RNA polymerase</keyword>
<evidence type="ECO:0000256" key="3">
    <source>
        <dbReference type="ARBA" id="ARBA00022478"/>
    </source>
</evidence>
<evidence type="ECO:0000313" key="8">
    <source>
        <dbReference type="EMBL" id="KAF5388194.1"/>
    </source>
</evidence>
<dbReference type="AlphaFoldDB" id="A0A8H5MBW2"/>
<name>A0A8H5MBW2_9AGAR</name>
<feature type="compositionally biased region" description="Basic residues" evidence="6">
    <location>
        <begin position="587"/>
        <end position="597"/>
    </location>
</feature>
<dbReference type="InterPro" id="IPR036390">
    <property type="entry name" value="WH_DNA-bd_sf"/>
</dbReference>
<dbReference type="Pfam" id="PF05158">
    <property type="entry name" value="RNA_pol_Rpc34"/>
    <property type="match status" value="2"/>
</dbReference>
<reference evidence="8 9" key="1">
    <citation type="journal article" date="2020" name="ISME J.">
        <title>Uncovering the hidden diversity of litter-decomposition mechanisms in mushroom-forming fungi.</title>
        <authorList>
            <person name="Floudas D."/>
            <person name="Bentzer J."/>
            <person name="Ahren D."/>
            <person name="Johansson T."/>
            <person name="Persson P."/>
            <person name="Tunlid A."/>
        </authorList>
    </citation>
    <scope>NUCLEOTIDE SEQUENCE [LARGE SCALE GENOMIC DNA]</scope>
    <source>
        <strain evidence="8 9">CBS 661.87</strain>
    </source>
</reference>
<evidence type="ECO:0000256" key="1">
    <source>
        <dbReference type="ARBA" id="ARBA00004123"/>
    </source>
</evidence>
<dbReference type="OrthoDB" id="613763at2759"/>
<keyword evidence="9" id="KW-1185">Reference proteome</keyword>
<comment type="similarity">
    <text evidence="2">Belongs to the eukaryotic RPC34/RPC39 RNA polymerase subunit family.</text>
</comment>
<feature type="compositionally biased region" description="Basic residues" evidence="6">
    <location>
        <begin position="614"/>
        <end position="623"/>
    </location>
</feature>
<organism evidence="8 9">
    <name type="scientific">Tricholomella constricta</name>
    <dbReference type="NCBI Taxonomy" id="117010"/>
    <lineage>
        <taxon>Eukaryota</taxon>
        <taxon>Fungi</taxon>
        <taxon>Dikarya</taxon>
        <taxon>Basidiomycota</taxon>
        <taxon>Agaricomycotina</taxon>
        <taxon>Agaricomycetes</taxon>
        <taxon>Agaricomycetidae</taxon>
        <taxon>Agaricales</taxon>
        <taxon>Tricholomatineae</taxon>
        <taxon>Lyophyllaceae</taxon>
        <taxon>Tricholomella</taxon>
    </lineage>
</organism>
<dbReference type="InterPro" id="IPR036388">
    <property type="entry name" value="WH-like_DNA-bd_sf"/>
</dbReference>
<dbReference type="SUPFAM" id="SSF46785">
    <property type="entry name" value="Winged helix' DNA-binding domain"/>
    <property type="match status" value="1"/>
</dbReference>
<dbReference type="EMBL" id="JAACJP010000001">
    <property type="protein sequence ID" value="KAF5388194.1"/>
    <property type="molecule type" value="Genomic_DNA"/>
</dbReference>
<feature type="domain" description="F-box" evidence="7">
    <location>
        <begin position="1"/>
        <end position="45"/>
    </location>
</feature>
<comment type="caution">
    <text evidence="8">The sequence shown here is derived from an EMBL/GenBank/DDBJ whole genome shotgun (WGS) entry which is preliminary data.</text>
</comment>
<dbReference type="FunFam" id="1.10.10.10:FF:000116">
    <property type="entry name" value="DNA-directed RNA polymerase III subunit RPC6"/>
    <property type="match status" value="1"/>
</dbReference>
<evidence type="ECO:0000259" key="7">
    <source>
        <dbReference type="PROSITE" id="PS50181"/>
    </source>
</evidence>
<dbReference type="GO" id="GO:0005666">
    <property type="term" value="C:RNA polymerase III complex"/>
    <property type="evidence" value="ECO:0007669"/>
    <property type="project" value="InterPro"/>
</dbReference>
<dbReference type="Proteomes" id="UP000565441">
    <property type="component" value="Unassembled WGS sequence"/>
</dbReference>
<dbReference type="GO" id="GO:0005737">
    <property type="term" value="C:cytoplasm"/>
    <property type="evidence" value="ECO:0007669"/>
    <property type="project" value="UniProtKB-ARBA"/>
</dbReference>
<comment type="subcellular location">
    <subcellularLocation>
        <location evidence="1">Nucleus</location>
    </subcellularLocation>
</comment>
<protein>
    <recommendedName>
        <fullName evidence="7">F-box domain-containing protein</fullName>
    </recommendedName>
</protein>
<dbReference type="GO" id="GO:0005654">
    <property type="term" value="C:nucleoplasm"/>
    <property type="evidence" value="ECO:0007669"/>
    <property type="project" value="UniProtKB-ARBA"/>
</dbReference>
<feature type="region of interest" description="Disordered" evidence="6">
    <location>
        <begin position="486"/>
        <end position="637"/>
    </location>
</feature>
<dbReference type="InterPro" id="IPR016049">
    <property type="entry name" value="RNA_pol_Rpc34-like"/>
</dbReference>
<gene>
    <name evidence="8" type="ORF">D9615_000193</name>
</gene>